<dbReference type="Pfam" id="PF01408">
    <property type="entry name" value="GFO_IDH_MocA"/>
    <property type="match status" value="1"/>
</dbReference>
<protein>
    <submittedName>
        <fullName evidence="4">Oxidoreductase domain protein</fullName>
    </submittedName>
</protein>
<dbReference type="InterPro" id="IPR050463">
    <property type="entry name" value="Gfo/Idh/MocA_oxidrdct_glycsds"/>
</dbReference>
<feature type="domain" description="Gfo/Idh/MocA-like oxidoreductase N-terminal" evidence="2">
    <location>
        <begin position="39"/>
        <end position="161"/>
    </location>
</feature>
<feature type="domain" description="Gfo/Idh/MocA-like oxidoreductase bacterial type C-terminal" evidence="3">
    <location>
        <begin position="177"/>
        <end position="430"/>
    </location>
</feature>
<dbReference type="HOGENOM" id="CLU_023194_24_0_0"/>
<dbReference type="AlphaFoldDB" id="D5EP04"/>
<gene>
    <name evidence="4" type="ordered locus">Caka_0638</name>
</gene>
<dbReference type="KEGG" id="caa:Caka_0638"/>
<dbReference type="InterPro" id="IPR000683">
    <property type="entry name" value="Gfo/Idh/MocA-like_OxRdtase_N"/>
</dbReference>
<sequence>MNTTRRTFLKSAGMAAASFPTILSSRLLGDNAPSKQITLGCIGMGGQGINLNLKMFLSEPDCRVVTVCDAYMSRALKAQEIVHQAYGNQDCKAVQDFREILADPTIDAVVISTPDHWHVPMSLMAMDAGKDVFCEKPTLNIEEGRVLADAFAASDRIFQAGIEDRSKIHFHKMVEWVKNGAIGTLQAVNVQMPAGVSFKMDKAVPIPADLDWNLWQGPAAYHEFTSERTKAFNWRNNSLYSKGAILDMGAHLYDTAQLAVNDPLVCPIEVSGTGEIPTGGATDVPVKYDLNYRFSNGAEINLKNGPKGWWDPKGCQIEFIGDKGWIKQIGWGARIEASEQSILRTKYAEGESKHWPMPKREQPNFLACMKSRERTTYPAIDLHHLSTPLHMGVSCIQLGRRLKWDPKTESYLNDAEANAQAKSPEPRDWQNAS</sequence>
<evidence type="ECO:0000256" key="1">
    <source>
        <dbReference type="SAM" id="MobiDB-lite"/>
    </source>
</evidence>
<dbReference type="RefSeq" id="WP_013042387.1">
    <property type="nucleotide sequence ID" value="NC_014008.1"/>
</dbReference>
<evidence type="ECO:0000259" key="3">
    <source>
        <dbReference type="Pfam" id="PF19051"/>
    </source>
</evidence>
<evidence type="ECO:0000313" key="5">
    <source>
        <dbReference type="Proteomes" id="UP000000925"/>
    </source>
</evidence>
<dbReference type="Proteomes" id="UP000000925">
    <property type="component" value="Chromosome"/>
</dbReference>
<dbReference type="OrthoDB" id="9792935at2"/>
<keyword evidence="5" id="KW-1185">Reference proteome</keyword>
<name>D5EP04_CORAD</name>
<dbReference type="Pfam" id="PF19051">
    <property type="entry name" value="GFO_IDH_MocA_C2"/>
    <property type="match status" value="1"/>
</dbReference>
<feature type="compositionally biased region" description="Basic and acidic residues" evidence="1">
    <location>
        <begin position="424"/>
        <end position="433"/>
    </location>
</feature>
<evidence type="ECO:0000259" key="2">
    <source>
        <dbReference type="Pfam" id="PF01408"/>
    </source>
</evidence>
<dbReference type="SUPFAM" id="SSF55347">
    <property type="entry name" value="Glyceraldehyde-3-phosphate dehydrogenase-like, C-terminal domain"/>
    <property type="match status" value="1"/>
</dbReference>
<dbReference type="InterPro" id="IPR006311">
    <property type="entry name" value="TAT_signal"/>
</dbReference>
<accession>D5EP04</accession>
<dbReference type="PANTHER" id="PTHR43818:SF5">
    <property type="entry name" value="OXIDOREDUCTASE FAMILY PROTEIN"/>
    <property type="match status" value="1"/>
</dbReference>
<dbReference type="PANTHER" id="PTHR43818">
    <property type="entry name" value="BCDNA.GH03377"/>
    <property type="match status" value="1"/>
</dbReference>
<dbReference type="Gene3D" id="3.40.50.720">
    <property type="entry name" value="NAD(P)-binding Rossmann-like Domain"/>
    <property type="match status" value="1"/>
</dbReference>
<reference evidence="4 5" key="1">
    <citation type="journal article" date="2010" name="Stand. Genomic Sci.">
        <title>Complete genome sequence of Coraliomargarita akajimensis type strain (04OKA010-24).</title>
        <authorList>
            <person name="Mavromatis K."/>
            <person name="Abt B."/>
            <person name="Brambilla E."/>
            <person name="Lapidus A."/>
            <person name="Copeland A."/>
            <person name="Deshpande S."/>
            <person name="Nolan M."/>
            <person name="Lucas S."/>
            <person name="Tice H."/>
            <person name="Cheng J.F."/>
            <person name="Han C."/>
            <person name="Detter J.C."/>
            <person name="Woyke T."/>
            <person name="Goodwin L."/>
            <person name="Pitluck S."/>
            <person name="Held B."/>
            <person name="Brettin T."/>
            <person name="Tapia R."/>
            <person name="Ivanova N."/>
            <person name="Mikhailova N."/>
            <person name="Pati A."/>
            <person name="Liolios K."/>
            <person name="Chen A."/>
            <person name="Palaniappan K."/>
            <person name="Land M."/>
            <person name="Hauser L."/>
            <person name="Chang Y.J."/>
            <person name="Jeffries C.D."/>
            <person name="Rohde M."/>
            <person name="Goker M."/>
            <person name="Bristow J."/>
            <person name="Eisen J.A."/>
            <person name="Markowitz V."/>
            <person name="Hugenholtz P."/>
            <person name="Klenk H.P."/>
            <person name="Kyrpides N.C."/>
        </authorList>
    </citation>
    <scope>NUCLEOTIDE SEQUENCE [LARGE SCALE GENOMIC DNA]</scope>
    <source>
        <strain evidence="5">DSM 45221 / IAM 15411 / JCM 23193 / KCTC 12865</strain>
    </source>
</reference>
<organism evidence="4 5">
    <name type="scientific">Coraliomargarita akajimensis (strain DSM 45221 / IAM 15411 / JCM 23193 / KCTC 12865 / 04OKA010-24)</name>
    <dbReference type="NCBI Taxonomy" id="583355"/>
    <lineage>
        <taxon>Bacteria</taxon>
        <taxon>Pseudomonadati</taxon>
        <taxon>Verrucomicrobiota</taxon>
        <taxon>Opitutia</taxon>
        <taxon>Puniceicoccales</taxon>
        <taxon>Coraliomargaritaceae</taxon>
        <taxon>Coraliomargarita</taxon>
    </lineage>
</organism>
<dbReference type="InterPro" id="IPR036291">
    <property type="entry name" value="NAD(P)-bd_dom_sf"/>
</dbReference>
<dbReference type="GO" id="GO:0000166">
    <property type="term" value="F:nucleotide binding"/>
    <property type="evidence" value="ECO:0007669"/>
    <property type="project" value="InterPro"/>
</dbReference>
<evidence type="ECO:0000313" key="4">
    <source>
        <dbReference type="EMBL" id="ADE53663.1"/>
    </source>
</evidence>
<dbReference type="eggNOG" id="COG0673">
    <property type="taxonomic scope" value="Bacteria"/>
</dbReference>
<proteinExistence type="predicted"/>
<feature type="region of interest" description="Disordered" evidence="1">
    <location>
        <begin position="414"/>
        <end position="433"/>
    </location>
</feature>
<dbReference type="InterPro" id="IPR043906">
    <property type="entry name" value="Gfo/Idh/MocA_OxRdtase_bact_C"/>
</dbReference>
<dbReference type="STRING" id="583355.Caka_0638"/>
<dbReference type="EMBL" id="CP001998">
    <property type="protein sequence ID" value="ADE53663.1"/>
    <property type="molecule type" value="Genomic_DNA"/>
</dbReference>
<dbReference type="Gene3D" id="3.30.360.10">
    <property type="entry name" value="Dihydrodipicolinate Reductase, domain 2"/>
    <property type="match status" value="1"/>
</dbReference>
<dbReference type="SUPFAM" id="SSF51735">
    <property type="entry name" value="NAD(P)-binding Rossmann-fold domains"/>
    <property type="match status" value="1"/>
</dbReference>
<dbReference type="PROSITE" id="PS51318">
    <property type="entry name" value="TAT"/>
    <property type="match status" value="1"/>
</dbReference>